<evidence type="ECO:0000313" key="2">
    <source>
        <dbReference type="Proteomes" id="UP000263094"/>
    </source>
</evidence>
<dbReference type="AlphaFoldDB" id="A0A372LYC0"/>
<protein>
    <submittedName>
        <fullName evidence="1">Uncharacterized protein</fullName>
    </submittedName>
</protein>
<gene>
    <name evidence="1" type="ORF">DY218_27480</name>
</gene>
<comment type="caution">
    <text evidence="1">The sequence shown here is derived from an EMBL/GenBank/DDBJ whole genome shotgun (WGS) entry which is preliminary data.</text>
</comment>
<dbReference type="RefSeq" id="WP_128558807.1">
    <property type="nucleotide sequence ID" value="NZ_QUAK01000194.1"/>
</dbReference>
<organism evidence="1 2">
    <name type="scientific">Streptomyces triticagri</name>
    <dbReference type="NCBI Taxonomy" id="2293568"/>
    <lineage>
        <taxon>Bacteria</taxon>
        <taxon>Bacillati</taxon>
        <taxon>Actinomycetota</taxon>
        <taxon>Actinomycetes</taxon>
        <taxon>Kitasatosporales</taxon>
        <taxon>Streptomycetaceae</taxon>
        <taxon>Streptomyces</taxon>
    </lineage>
</organism>
<evidence type="ECO:0000313" key="1">
    <source>
        <dbReference type="EMBL" id="RFU83652.1"/>
    </source>
</evidence>
<dbReference type="Proteomes" id="UP000263094">
    <property type="component" value="Unassembled WGS sequence"/>
</dbReference>
<keyword evidence="2" id="KW-1185">Reference proteome</keyword>
<dbReference type="OrthoDB" id="7345302at2"/>
<name>A0A372LYC0_9ACTN</name>
<sequence length="119" mass="13539">MTSTDDQQEDRARARAMHLLHRGRRAQWPVTARRRPDDTLIAAFEDHTGPRPQLILDVVEEMTSCAHRLAALGVADRYGVFIDLYMRRPAVFLRDRRPDEAPHPALALNLGTRTEKATA</sequence>
<dbReference type="EMBL" id="QUAK01000194">
    <property type="protein sequence ID" value="RFU83652.1"/>
    <property type="molecule type" value="Genomic_DNA"/>
</dbReference>
<reference evidence="1 2" key="1">
    <citation type="submission" date="2018-08" db="EMBL/GenBank/DDBJ databases">
        <title>Isolation, diversity and antifungal activity of Actinobacteria from wheat.</title>
        <authorList>
            <person name="Han C."/>
        </authorList>
    </citation>
    <scope>NUCLEOTIDE SEQUENCE [LARGE SCALE GENOMIC DNA]</scope>
    <source>
        <strain evidence="1 2">NEAU-YY421</strain>
    </source>
</reference>
<proteinExistence type="predicted"/>
<accession>A0A372LYC0</accession>